<accession>A0A0D7WYM4</accession>
<evidence type="ECO:0000313" key="2">
    <source>
        <dbReference type="EMBL" id="KJD42852.1"/>
    </source>
</evidence>
<dbReference type="PANTHER" id="PTHR43686:SF1">
    <property type="entry name" value="AMINOTRAN_5 DOMAIN-CONTAINING PROTEIN"/>
    <property type="match status" value="1"/>
</dbReference>
<reference evidence="2 3" key="1">
    <citation type="submission" date="2014-11" db="EMBL/GenBank/DDBJ databases">
        <title>Draft Genome Sequences of Paenibacillus polymyxa NRRL B-30509 and Paenibacillus terrae NRRL B-30644, Strains from a Poultry Environment that Produce Tridecaptin A and Paenicidins.</title>
        <authorList>
            <person name="van Belkum M.J."/>
            <person name="Lohans C.T."/>
            <person name="Vederas J.C."/>
        </authorList>
    </citation>
    <scope>NUCLEOTIDE SEQUENCE [LARGE SCALE GENOMIC DNA]</scope>
    <source>
        <strain evidence="2 3">NRRL B-30644</strain>
    </source>
</reference>
<feature type="domain" description="Aminotransferase class V" evidence="1">
    <location>
        <begin position="45"/>
        <end position="456"/>
    </location>
</feature>
<dbReference type="InterPro" id="IPR015424">
    <property type="entry name" value="PyrdxlP-dep_Trfase"/>
</dbReference>
<dbReference type="SUPFAM" id="SSF53383">
    <property type="entry name" value="PLP-dependent transferases"/>
    <property type="match status" value="1"/>
</dbReference>
<evidence type="ECO:0000259" key="1">
    <source>
        <dbReference type="Pfam" id="PF00266"/>
    </source>
</evidence>
<dbReference type="InterPro" id="IPR015422">
    <property type="entry name" value="PyrdxlP-dep_Trfase_small"/>
</dbReference>
<dbReference type="PANTHER" id="PTHR43686">
    <property type="entry name" value="SULFURTRANSFERASE-RELATED"/>
    <property type="match status" value="1"/>
</dbReference>
<dbReference type="Gene3D" id="3.90.1150.10">
    <property type="entry name" value="Aspartate Aminotransferase, domain 1"/>
    <property type="match status" value="1"/>
</dbReference>
<keyword evidence="2" id="KW-0456">Lyase</keyword>
<dbReference type="RefSeq" id="WP_044648813.1">
    <property type="nucleotide sequence ID" value="NZ_JTHP01000081.1"/>
</dbReference>
<dbReference type="EMBL" id="JTHP01000081">
    <property type="protein sequence ID" value="KJD42852.1"/>
    <property type="molecule type" value="Genomic_DNA"/>
</dbReference>
<sequence length="502" mass="56217">MLKARIGSNNSAYQPSGEAYFARYREGTIGYRQTFESPYGPKKLVYADWAASGRLYGPIESKIANHFGPFVANTHTESNLTGTLMTQAYEEAKRIIKNHVHANEQDIILFAGSGMTGAINKLQRMLGLKIHEKLKHHYPIAEKERPVIFVTHMEHHSNHISWAETIGDVVCIPPSPGGTVDPANLERMLLQFRHRPIKIGAFTACSNVTGFEPPIYQLSRKMHEHGGVCFIDFSANAPYAAINMHPAEPLERLDAIVFSPHKFLGGPGTSGVLIMDSKLSLNHAPDQPGGGTVSWTNPWGGYEYKDNIEAREDGGTPAFLQAIRTALCIQLKEQMGQSRILEREKELTSLLLKGLEVIPHLHVLGGRSQERLGIVSFVVDHIHYNLIVKLLNDRFGIQVRGGCSCAGTYGHYLLGIDQQTSNEMSDLIHAGDLSRKPGWVRLSLHPIMTNQEVSYLTSSIRAVVENIIVWQKDYTYQPDSNEWRSIREHKKIDVSKWFNFSD</sequence>
<protein>
    <submittedName>
        <fullName evidence="2">Selenocysteine lyase</fullName>
    </submittedName>
</protein>
<name>A0A0D7WYM4_9BACL</name>
<dbReference type="Gene3D" id="3.40.640.10">
    <property type="entry name" value="Type I PLP-dependent aspartate aminotransferase-like (Major domain)"/>
    <property type="match status" value="1"/>
</dbReference>
<dbReference type="GO" id="GO:0016829">
    <property type="term" value="F:lyase activity"/>
    <property type="evidence" value="ECO:0007669"/>
    <property type="project" value="UniProtKB-KW"/>
</dbReference>
<proteinExistence type="predicted"/>
<keyword evidence="3" id="KW-1185">Reference proteome</keyword>
<gene>
    <name evidence="2" type="ORF">QD47_25880</name>
</gene>
<dbReference type="InterPro" id="IPR015421">
    <property type="entry name" value="PyrdxlP-dep_Trfase_major"/>
</dbReference>
<dbReference type="Pfam" id="PF00266">
    <property type="entry name" value="Aminotran_5"/>
    <property type="match status" value="1"/>
</dbReference>
<dbReference type="InterPro" id="IPR000192">
    <property type="entry name" value="Aminotrans_V_dom"/>
</dbReference>
<organism evidence="2 3">
    <name type="scientific">Paenibacillus terrae</name>
    <dbReference type="NCBI Taxonomy" id="159743"/>
    <lineage>
        <taxon>Bacteria</taxon>
        <taxon>Bacillati</taxon>
        <taxon>Bacillota</taxon>
        <taxon>Bacilli</taxon>
        <taxon>Bacillales</taxon>
        <taxon>Paenibacillaceae</taxon>
        <taxon>Paenibacillus</taxon>
    </lineage>
</organism>
<comment type="caution">
    <text evidence="2">The sequence shown here is derived from an EMBL/GenBank/DDBJ whole genome shotgun (WGS) entry which is preliminary data.</text>
</comment>
<dbReference type="OrthoDB" id="9804366at2"/>
<dbReference type="PATRIC" id="fig|159743.3.peg.5738"/>
<evidence type="ECO:0000313" key="3">
    <source>
        <dbReference type="Proteomes" id="UP000032534"/>
    </source>
</evidence>
<dbReference type="Proteomes" id="UP000032534">
    <property type="component" value="Unassembled WGS sequence"/>
</dbReference>
<dbReference type="AlphaFoldDB" id="A0A0D7WYM4"/>